<dbReference type="PATRIC" id="fig|29422.6.peg.2538"/>
<feature type="chain" id="PRO_5006911577" evidence="1">
    <location>
        <begin position="21"/>
        <end position="149"/>
    </location>
</feature>
<feature type="signal peptide" evidence="1">
    <location>
        <begin position="1"/>
        <end position="20"/>
    </location>
</feature>
<evidence type="ECO:0000313" key="3">
    <source>
        <dbReference type="Proteomes" id="UP000054742"/>
    </source>
</evidence>
<dbReference type="OrthoDB" id="5648361at2"/>
<dbReference type="RefSeq" id="WP_058442372.1">
    <property type="nucleotide sequence ID" value="NZ_CAAAHU010000026.1"/>
</dbReference>
<keyword evidence="1" id="KW-0732">Signal</keyword>
<dbReference type="AlphaFoldDB" id="A0A0W0S3Q8"/>
<dbReference type="Proteomes" id="UP000054742">
    <property type="component" value="Unassembled WGS sequence"/>
</dbReference>
<proteinExistence type="predicted"/>
<protein>
    <submittedName>
        <fullName evidence="2">Periplasmic protein</fullName>
    </submittedName>
</protein>
<comment type="caution">
    <text evidence="2">The sequence shown here is derived from an EMBL/GenBank/DDBJ whole genome shotgun (WGS) entry which is preliminary data.</text>
</comment>
<gene>
    <name evidence="2" type="ORF">Lbru_2386</name>
</gene>
<evidence type="ECO:0000313" key="2">
    <source>
        <dbReference type="EMBL" id="KTC78094.1"/>
    </source>
</evidence>
<sequence length="149" mass="16592">MKIKLFFSAGCVLFSAQLFAFPCFFTLAKDSCWTNYDVQVVVIDANTNKTVVTVDVPKGKSWARQSFTCSPAQRFFYKATYQPVFWQSEVGKAYMSTRYWSLPATVGPTDTAWNIPVCFPANFAAVPFPPDAQGNCACDWTQVPAPPSQ</sequence>
<dbReference type="EMBL" id="LNXV01000033">
    <property type="protein sequence ID" value="KTC78094.1"/>
    <property type="molecule type" value="Genomic_DNA"/>
</dbReference>
<keyword evidence="3" id="KW-1185">Reference proteome</keyword>
<name>A0A0W0S3Q8_9GAMM</name>
<accession>A0A0W0S3Q8</accession>
<organism evidence="2 3">
    <name type="scientific">Legionella brunensis</name>
    <dbReference type="NCBI Taxonomy" id="29422"/>
    <lineage>
        <taxon>Bacteria</taxon>
        <taxon>Pseudomonadati</taxon>
        <taxon>Pseudomonadota</taxon>
        <taxon>Gammaproteobacteria</taxon>
        <taxon>Legionellales</taxon>
        <taxon>Legionellaceae</taxon>
        <taxon>Legionella</taxon>
    </lineage>
</organism>
<reference evidence="2 3" key="1">
    <citation type="submission" date="2015-11" db="EMBL/GenBank/DDBJ databases">
        <title>Genomic analysis of 38 Legionella species identifies large and diverse effector repertoires.</title>
        <authorList>
            <person name="Burstein D."/>
            <person name="Amaro F."/>
            <person name="Zusman T."/>
            <person name="Lifshitz Z."/>
            <person name="Cohen O."/>
            <person name="Gilbert J.A."/>
            <person name="Pupko T."/>
            <person name="Shuman H.A."/>
            <person name="Segal G."/>
        </authorList>
    </citation>
    <scope>NUCLEOTIDE SEQUENCE [LARGE SCALE GENOMIC DNA]</scope>
    <source>
        <strain evidence="2 3">ATCC 43878</strain>
    </source>
</reference>
<evidence type="ECO:0000256" key="1">
    <source>
        <dbReference type="SAM" id="SignalP"/>
    </source>
</evidence>